<evidence type="ECO:0000313" key="11">
    <source>
        <dbReference type="EMBL" id="MBI5170617.1"/>
    </source>
</evidence>
<evidence type="ECO:0000256" key="6">
    <source>
        <dbReference type="ARBA" id="ARBA00047899"/>
    </source>
</evidence>
<dbReference type="PANTHER" id="PTHR43289:SF34">
    <property type="entry name" value="SERINE_THREONINE-PROTEIN KINASE YBDM-RELATED"/>
    <property type="match status" value="1"/>
</dbReference>
<dbReference type="SMART" id="SM00220">
    <property type="entry name" value="S_TKc"/>
    <property type="match status" value="1"/>
</dbReference>
<dbReference type="InterPro" id="IPR008271">
    <property type="entry name" value="Ser/Thr_kinase_AS"/>
</dbReference>
<keyword evidence="5 8" id="KW-0067">ATP-binding</keyword>
<evidence type="ECO:0000256" key="4">
    <source>
        <dbReference type="ARBA" id="ARBA00022777"/>
    </source>
</evidence>
<reference evidence="11" key="1">
    <citation type="submission" date="2020-07" db="EMBL/GenBank/DDBJ databases">
        <title>Huge and variable diversity of episymbiotic CPR bacteria and DPANN archaea in groundwater ecosystems.</title>
        <authorList>
            <person name="He C.Y."/>
            <person name="Keren R."/>
            <person name="Whittaker M."/>
            <person name="Farag I.F."/>
            <person name="Doudna J."/>
            <person name="Cate J.H.D."/>
            <person name="Banfield J.F."/>
        </authorList>
    </citation>
    <scope>NUCLEOTIDE SEQUENCE</scope>
    <source>
        <strain evidence="11">NC_groundwater_1813_Pr3_B-0.1um_71_17</strain>
    </source>
</reference>
<dbReference type="InterPro" id="IPR000719">
    <property type="entry name" value="Prot_kinase_dom"/>
</dbReference>
<dbReference type="SUPFAM" id="SSF82171">
    <property type="entry name" value="DPP6 N-terminal domain-like"/>
    <property type="match status" value="1"/>
</dbReference>
<comment type="catalytic activity">
    <reaction evidence="6">
        <text>L-threonyl-[protein] + ATP = O-phospho-L-threonyl-[protein] + ADP + H(+)</text>
        <dbReference type="Rhea" id="RHEA:46608"/>
        <dbReference type="Rhea" id="RHEA-COMP:11060"/>
        <dbReference type="Rhea" id="RHEA-COMP:11605"/>
        <dbReference type="ChEBI" id="CHEBI:15378"/>
        <dbReference type="ChEBI" id="CHEBI:30013"/>
        <dbReference type="ChEBI" id="CHEBI:30616"/>
        <dbReference type="ChEBI" id="CHEBI:61977"/>
        <dbReference type="ChEBI" id="CHEBI:456216"/>
        <dbReference type="EC" id="2.7.11.1"/>
    </reaction>
</comment>
<keyword evidence="2" id="KW-0808">Transferase</keyword>
<dbReference type="CDD" id="cd14014">
    <property type="entry name" value="STKc_PknB_like"/>
    <property type="match status" value="1"/>
</dbReference>
<dbReference type="InterPro" id="IPR011659">
    <property type="entry name" value="WD40"/>
</dbReference>
<organism evidence="11 12">
    <name type="scientific">Eiseniibacteriota bacterium</name>
    <dbReference type="NCBI Taxonomy" id="2212470"/>
    <lineage>
        <taxon>Bacteria</taxon>
        <taxon>Candidatus Eiseniibacteriota</taxon>
    </lineage>
</organism>
<dbReference type="EMBL" id="JACRIW010000100">
    <property type="protein sequence ID" value="MBI5170617.1"/>
    <property type="molecule type" value="Genomic_DNA"/>
</dbReference>
<dbReference type="InterPro" id="IPR011009">
    <property type="entry name" value="Kinase-like_dom_sf"/>
</dbReference>
<dbReference type="PROSITE" id="PS50011">
    <property type="entry name" value="PROTEIN_KINASE_DOM"/>
    <property type="match status" value="1"/>
</dbReference>
<dbReference type="GO" id="GO:0005524">
    <property type="term" value="F:ATP binding"/>
    <property type="evidence" value="ECO:0007669"/>
    <property type="project" value="UniProtKB-UniRule"/>
</dbReference>
<feature type="domain" description="Protein kinase" evidence="10">
    <location>
        <begin position="12"/>
        <end position="290"/>
    </location>
</feature>
<evidence type="ECO:0000256" key="8">
    <source>
        <dbReference type="PROSITE-ProRule" id="PRU10141"/>
    </source>
</evidence>
<feature type="binding site" evidence="8">
    <location>
        <position position="41"/>
    </location>
    <ligand>
        <name>ATP</name>
        <dbReference type="ChEBI" id="CHEBI:30616"/>
    </ligand>
</feature>
<dbReference type="SUPFAM" id="SSF56112">
    <property type="entry name" value="Protein kinase-like (PK-like)"/>
    <property type="match status" value="1"/>
</dbReference>
<dbReference type="PROSITE" id="PS00107">
    <property type="entry name" value="PROTEIN_KINASE_ATP"/>
    <property type="match status" value="1"/>
</dbReference>
<dbReference type="InterPro" id="IPR011042">
    <property type="entry name" value="6-blade_b-propeller_TolB-like"/>
</dbReference>
<dbReference type="InterPro" id="IPR017441">
    <property type="entry name" value="Protein_kinase_ATP_BS"/>
</dbReference>
<dbReference type="PROSITE" id="PS00108">
    <property type="entry name" value="PROTEIN_KINASE_ST"/>
    <property type="match status" value="1"/>
</dbReference>
<evidence type="ECO:0000256" key="1">
    <source>
        <dbReference type="ARBA" id="ARBA00022527"/>
    </source>
</evidence>
<accession>A0A933SEF3</accession>
<keyword evidence="1" id="KW-0723">Serine/threonine-protein kinase</keyword>
<dbReference type="Gene3D" id="3.30.200.20">
    <property type="entry name" value="Phosphorylase Kinase, domain 1"/>
    <property type="match status" value="1"/>
</dbReference>
<dbReference type="SUPFAM" id="SSF69322">
    <property type="entry name" value="Tricorn protease domain 2"/>
    <property type="match status" value="1"/>
</dbReference>
<name>A0A933SEF3_UNCEI</name>
<dbReference type="Proteomes" id="UP000696931">
    <property type="component" value="Unassembled WGS sequence"/>
</dbReference>
<evidence type="ECO:0000256" key="9">
    <source>
        <dbReference type="SAM" id="Phobius"/>
    </source>
</evidence>
<protein>
    <submittedName>
        <fullName evidence="11">Protein kinase</fullName>
    </submittedName>
</protein>
<sequence>MTLTPGTRLGPYEIVAPLGAGGMGEVYRARDTRLGRDVAVKVLPQHLSANADVRARFEREAKTVSSLNHPNICTLFDVGREGETDYLVMELVEGTTLAERLHKGALPMADVLRFGSQIADALDRAHRAGVVHRDLKPGNVMITKSGAKLMDFGLARASAAAGPVSGSGATMAALTQHPTVASPLTAEGAIVGTFQYMSPEQLEGREADSRSDLWALGCVLYEMATGKRAFEGRSQASLISAIMGSEPAPLAAMAPMSPPALERVVTALLAKDADDRIQTAHDVKLQLGWISEPGSQVMSVSSVTGVPVFRTKPRHTASFAGYVVGALGLIAAAIALWQLYSRTEPTLVTQVPAPRDLRLGGAWGGMALSPTGEKVVACAQHGTERQKLWLWRLDSPDPVAIEGTTGAGFVTWSPDGRSVAYVSMTDKAVSRVSVSGGSPTRLADITDPRGLSWGRKGVIVFAPSPSGPLMKLPAEGGTPEPATELDASRNEAGHRFPAFLPDGEHFLFTAMPAGPNGYTIRVGSLGSKRSQVVMEANSGVTYVEPGYLVFVVNEKVTAQRFDLGKMKCVGERFTLGDAPVRADVDGEPVATSSRDGRLLYPDARAPDQRIEWLDRSGAPRGVIALPAADWNLSALSPDQRTALATSDGDLWQVDLERGVPTKLLQRIDPYQLAHFSPDGSHIVATSHDGGREALRIIRLGGSGPRDSVPSVKTMFVEAQGWASDGRSLLVAGIGAARGPQADDSWDLYVVPLDGGPPTPYLATPAFERRALISPDGRWAAYVTRIEGRADFVIDSYPVPGHRVQIFSGAKDYYMRFMWGRGGRELIYSTDERNLVSLPLEIAGDVIRPGKPTTLFEIPSDIDDIVTRDGERFLATRRDQAAPGPAMRLVQHWTGLLKK</sequence>
<evidence type="ECO:0000256" key="2">
    <source>
        <dbReference type="ARBA" id="ARBA00022679"/>
    </source>
</evidence>
<keyword evidence="4 11" id="KW-0418">Kinase</keyword>
<comment type="caution">
    <text evidence="11">The sequence shown here is derived from an EMBL/GenBank/DDBJ whole genome shotgun (WGS) entry which is preliminary data.</text>
</comment>
<evidence type="ECO:0000256" key="5">
    <source>
        <dbReference type="ARBA" id="ARBA00022840"/>
    </source>
</evidence>
<keyword evidence="9" id="KW-0472">Membrane</keyword>
<dbReference type="Pfam" id="PF00069">
    <property type="entry name" value="Pkinase"/>
    <property type="match status" value="1"/>
</dbReference>
<dbReference type="GO" id="GO:0004674">
    <property type="term" value="F:protein serine/threonine kinase activity"/>
    <property type="evidence" value="ECO:0007669"/>
    <property type="project" value="UniProtKB-KW"/>
</dbReference>
<keyword evidence="9" id="KW-1133">Transmembrane helix</keyword>
<proteinExistence type="predicted"/>
<gene>
    <name evidence="11" type="ORF">HZA61_14100</name>
</gene>
<dbReference type="Gene3D" id="1.10.510.10">
    <property type="entry name" value="Transferase(Phosphotransferase) domain 1"/>
    <property type="match status" value="1"/>
</dbReference>
<dbReference type="FunFam" id="3.30.200.20:FF:000035">
    <property type="entry name" value="Serine/threonine protein kinase Stk1"/>
    <property type="match status" value="1"/>
</dbReference>
<evidence type="ECO:0000259" key="10">
    <source>
        <dbReference type="PROSITE" id="PS50011"/>
    </source>
</evidence>
<evidence type="ECO:0000256" key="7">
    <source>
        <dbReference type="ARBA" id="ARBA00048679"/>
    </source>
</evidence>
<evidence type="ECO:0000313" key="12">
    <source>
        <dbReference type="Proteomes" id="UP000696931"/>
    </source>
</evidence>
<dbReference type="PANTHER" id="PTHR43289">
    <property type="entry name" value="MITOGEN-ACTIVATED PROTEIN KINASE KINASE KINASE 20-RELATED"/>
    <property type="match status" value="1"/>
</dbReference>
<dbReference type="Gene3D" id="2.120.10.30">
    <property type="entry name" value="TolB, C-terminal domain"/>
    <property type="match status" value="3"/>
</dbReference>
<feature type="transmembrane region" description="Helical" evidence="9">
    <location>
        <begin position="319"/>
        <end position="340"/>
    </location>
</feature>
<dbReference type="AlphaFoldDB" id="A0A933SEF3"/>
<dbReference type="Pfam" id="PF07676">
    <property type="entry name" value="PD40"/>
    <property type="match status" value="2"/>
</dbReference>
<evidence type="ECO:0000256" key="3">
    <source>
        <dbReference type="ARBA" id="ARBA00022741"/>
    </source>
</evidence>
<comment type="catalytic activity">
    <reaction evidence="7">
        <text>L-seryl-[protein] + ATP = O-phospho-L-seryl-[protein] + ADP + H(+)</text>
        <dbReference type="Rhea" id="RHEA:17989"/>
        <dbReference type="Rhea" id="RHEA-COMP:9863"/>
        <dbReference type="Rhea" id="RHEA-COMP:11604"/>
        <dbReference type="ChEBI" id="CHEBI:15378"/>
        <dbReference type="ChEBI" id="CHEBI:29999"/>
        <dbReference type="ChEBI" id="CHEBI:30616"/>
        <dbReference type="ChEBI" id="CHEBI:83421"/>
        <dbReference type="ChEBI" id="CHEBI:456216"/>
        <dbReference type="EC" id="2.7.11.1"/>
    </reaction>
</comment>
<keyword evidence="9" id="KW-0812">Transmembrane</keyword>
<keyword evidence="3 8" id="KW-0547">Nucleotide-binding</keyword>